<keyword evidence="1" id="KW-1133">Transmembrane helix</keyword>
<accession>A0A1M6SER4</accession>
<feature type="transmembrane region" description="Helical" evidence="1">
    <location>
        <begin position="95"/>
        <end position="117"/>
    </location>
</feature>
<dbReference type="PANTHER" id="PTHR34821:SF2">
    <property type="entry name" value="INNER MEMBRANE PROTEIN YDCZ"/>
    <property type="match status" value="1"/>
</dbReference>
<sequence>MNKLLPILFAILVGICTTLEAYINSKLGKFVSPRIATFHNLITGSIFILTVILLKGNIKQYTKIFNVRPQWLIGGLFGACIIYFGIKAIPKLGVANTLIIVFVSQVTTGLFIDIFILRQDQLHLYKLIGIILLFIGTFFVMK</sequence>
<dbReference type="PANTHER" id="PTHR34821">
    <property type="entry name" value="INNER MEMBRANE PROTEIN YDCZ"/>
    <property type="match status" value="1"/>
</dbReference>
<proteinExistence type="predicted"/>
<dbReference type="Pfam" id="PF04657">
    <property type="entry name" value="DMT_YdcZ"/>
    <property type="match status" value="1"/>
</dbReference>
<keyword evidence="3" id="KW-1185">Reference proteome</keyword>
<dbReference type="EMBL" id="FRAE01000071">
    <property type="protein sequence ID" value="SHK43274.1"/>
    <property type="molecule type" value="Genomic_DNA"/>
</dbReference>
<organism evidence="2 3">
    <name type="scientific">Tepidibacter formicigenes DSM 15518</name>
    <dbReference type="NCBI Taxonomy" id="1123349"/>
    <lineage>
        <taxon>Bacteria</taxon>
        <taxon>Bacillati</taxon>
        <taxon>Bacillota</taxon>
        <taxon>Clostridia</taxon>
        <taxon>Peptostreptococcales</taxon>
        <taxon>Peptostreptococcaceae</taxon>
        <taxon>Tepidibacter</taxon>
    </lineage>
</organism>
<dbReference type="RefSeq" id="WP_072890187.1">
    <property type="nucleotide sequence ID" value="NZ_FRAE01000071.1"/>
</dbReference>
<name>A0A1M6SER4_9FIRM</name>
<dbReference type="OrthoDB" id="1752174at2"/>
<protein>
    <submittedName>
        <fullName evidence="2">Transporter family-2 protein</fullName>
    </submittedName>
</protein>
<evidence type="ECO:0000313" key="3">
    <source>
        <dbReference type="Proteomes" id="UP000242497"/>
    </source>
</evidence>
<reference evidence="3" key="1">
    <citation type="submission" date="2016-11" db="EMBL/GenBank/DDBJ databases">
        <authorList>
            <person name="Varghese N."/>
            <person name="Submissions S."/>
        </authorList>
    </citation>
    <scope>NUCLEOTIDE SEQUENCE [LARGE SCALE GENOMIC DNA]</scope>
    <source>
        <strain evidence="3">DSM 15518</strain>
    </source>
</reference>
<keyword evidence="1" id="KW-0812">Transmembrane</keyword>
<dbReference type="AlphaFoldDB" id="A0A1M6SER4"/>
<dbReference type="GO" id="GO:0005886">
    <property type="term" value="C:plasma membrane"/>
    <property type="evidence" value="ECO:0007669"/>
    <property type="project" value="TreeGrafter"/>
</dbReference>
<feature type="transmembrane region" description="Helical" evidence="1">
    <location>
        <begin position="124"/>
        <end position="141"/>
    </location>
</feature>
<dbReference type="STRING" id="1123349.SAMN02744037_02329"/>
<keyword evidence="1" id="KW-0472">Membrane</keyword>
<feature type="transmembrane region" description="Helical" evidence="1">
    <location>
        <begin position="37"/>
        <end position="58"/>
    </location>
</feature>
<dbReference type="InterPro" id="IPR006750">
    <property type="entry name" value="YdcZ"/>
</dbReference>
<dbReference type="Proteomes" id="UP000242497">
    <property type="component" value="Unassembled WGS sequence"/>
</dbReference>
<gene>
    <name evidence="2" type="ORF">SAMN02744037_02329</name>
</gene>
<evidence type="ECO:0000256" key="1">
    <source>
        <dbReference type="SAM" id="Phobius"/>
    </source>
</evidence>
<evidence type="ECO:0000313" key="2">
    <source>
        <dbReference type="EMBL" id="SHK43274.1"/>
    </source>
</evidence>
<feature type="transmembrane region" description="Helical" evidence="1">
    <location>
        <begin position="70"/>
        <end position="89"/>
    </location>
</feature>